<dbReference type="Pfam" id="PF19302">
    <property type="entry name" value="DUF5915"/>
    <property type="match status" value="1"/>
</dbReference>
<keyword evidence="4" id="KW-0067">ATP-binding</keyword>
<dbReference type="EMBL" id="PCRN01000020">
    <property type="protein sequence ID" value="PIP22463.1"/>
    <property type="molecule type" value="Genomic_DNA"/>
</dbReference>
<evidence type="ECO:0000256" key="9">
    <source>
        <dbReference type="NCBIfam" id="TIGR00392"/>
    </source>
</evidence>
<gene>
    <name evidence="12" type="ORF">COX38_00460</name>
</gene>
<evidence type="ECO:0000256" key="1">
    <source>
        <dbReference type="ARBA" id="ARBA00013165"/>
    </source>
</evidence>
<dbReference type="AlphaFoldDB" id="A0A2G9YUQ2"/>
<dbReference type="Gene3D" id="3.40.50.620">
    <property type="entry name" value="HUPs"/>
    <property type="match status" value="2"/>
</dbReference>
<dbReference type="EC" id="6.1.1.5" evidence="1 9"/>
<evidence type="ECO:0000256" key="6">
    <source>
        <dbReference type="ARBA" id="ARBA00023146"/>
    </source>
</evidence>
<dbReference type="InterPro" id="IPR013155">
    <property type="entry name" value="M/V/L/I-tRNA-synth_anticd-bd"/>
</dbReference>
<dbReference type="SUPFAM" id="SSF50677">
    <property type="entry name" value="ValRS/IleRS/LeuRS editing domain"/>
    <property type="match status" value="1"/>
</dbReference>
<proteinExistence type="predicted"/>
<evidence type="ECO:0000256" key="7">
    <source>
        <dbReference type="ARBA" id="ARBA00025217"/>
    </source>
</evidence>
<comment type="function">
    <text evidence="7">Catalyzes the attachment of isoleucine to tRNA(Ile). As IleRS can inadvertently accommodate and process structurally similar amino acids such as valine, to avoid such errors it has two additional distinct tRNA(Ile)-dependent editing activities. One activity is designated as 'pretransfer' editing and involves the hydrolysis of activated Val-AMP. The other activity is designated 'posttransfer' editing and involves deacylation of mischarged Val-tRNA(Ile).</text>
</comment>
<dbReference type="Gene3D" id="3.90.740.10">
    <property type="entry name" value="Valyl/Leucyl/Isoleucyl-tRNA synthetase, editing domain"/>
    <property type="match status" value="1"/>
</dbReference>
<dbReference type="PANTHER" id="PTHR42780:SF1">
    <property type="entry name" value="ISOLEUCINE--TRNA LIGASE, CYTOPLASMIC"/>
    <property type="match status" value="1"/>
</dbReference>
<dbReference type="GO" id="GO:0004822">
    <property type="term" value="F:isoleucine-tRNA ligase activity"/>
    <property type="evidence" value="ECO:0007669"/>
    <property type="project" value="UniProtKB-UniRule"/>
</dbReference>
<evidence type="ECO:0000259" key="11">
    <source>
        <dbReference type="Pfam" id="PF08264"/>
    </source>
</evidence>
<dbReference type="CDD" id="cd07961">
    <property type="entry name" value="Anticodon_Ia_Ile_ABEc"/>
    <property type="match status" value="1"/>
</dbReference>
<accession>A0A2G9YUQ2</accession>
<dbReference type="NCBIfam" id="TIGR00392">
    <property type="entry name" value="ileS"/>
    <property type="match status" value="1"/>
</dbReference>
<comment type="caution">
    <text evidence="12">The sequence shown here is derived from an EMBL/GenBank/DDBJ whole genome shotgun (WGS) entry which is preliminary data.</text>
</comment>
<feature type="domain" description="Aminoacyl-tRNA synthetase class Ia" evidence="10">
    <location>
        <begin position="9"/>
        <end position="618"/>
    </location>
</feature>
<dbReference type="GO" id="GO:0006428">
    <property type="term" value="P:isoleucyl-tRNA aminoacylation"/>
    <property type="evidence" value="ECO:0007669"/>
    <property type="project" value="UniProtKB-UniRule"/>
</dbReference>
<dbReference type="SUPFAM" id="SSF52374">
    <property type="entry name" value="Nucleotidylyl transferase"/>
    <property type="match status" value="1"/>
</dbReference>
<evidence type="ECO:0000256" key="8">
    <source>
        <dbReference type="ARBA" id="ARBA00048359"/>
    </source>
</evidence>
<feature type="domain" description="Methionyl/Valyl/Leucyl/Isoleucyl-tRNA synthetase anticodon-binding" evidence="11">
    <location>
        <begin position="668"/>
        <end position="815"/>
    </location>
</feature>
<name>A0A2G9YUQ2_9BACT</name>
<dbReference type="Proteomes" id="UP000229054">
    <property type="component" value="Unassembled WGS sequence"/>
</dbReference>
<dbReference type="GO" id="GO:0005737">
    <property type="term" value="C:cytoplasm"/>
    <property type="evidence" value="ECO:0007669"/>
    <property type="project" value="UniProtKB-UniRule"/>
</dbReference>
<evidence type="ECO:0000313" key="12">
    <source>
        <dbReference type="EMBL" id="PIP22463.1"/>
    </source>
</evidence>
<dbReference type="InterPro" id="IPR002301">
    <property type="entry name" value="Ile-tRNA-ligase"/>
</dbReference>
<evidence type="ECO:0000256" key="4">
    <source>
        <dbReference type="ARBA" id="ARBA00022840"/>
    </source>
</evidence>
<dbReference type="GO" id="GO:0000049">
    <property type="term" value="F:tRNA binding"/>
    <property type="evidence" value="ECO:0007669"/>
    <property type="project" value="InterPro"/>
</dbReference>
<evidence type="ECO:0000259" key="10">
    <source>
        <dbReference type="Pfam" id="PF00133"/>
    </source>
</evidence>
<dbReference type="InterPro" id="IPR023586">
    <property type="entry name" value="Ile-tRNA-ligase_type2"/>
</dbReference>
<reference evidence="12 13" key="1">
    <citation type="submission" date="2017-09" db="EMBL/GenBank/DDBJ databases">
        <title>Depth-based differentiation of microbial function through sediment-hosted aquifers and enrichment of novel symbionts in the deep terrestrial subsurface.</title>
        <authorList>
            <person name="Probst A.J."/>
            <person name="Ladd B."/>
            <person name="Jarett J.K."/>
            <person name="Geller-Mcgrath D.E."/>
            <person name="Sieber C.M."/>
            <person name="Emerson J.B."/>
            <person name="Anantharaman K."/>
            <person name="Thomas B.C."/>
            <person name="Malmstrom R."/>
            <person name="Stieglmeier M."/>
            <person name="Klingl A."/>
            <person name="Woyke T."/>
            <person name="Ryan C.M."/>
            <person name="Banfield J.F."/>
        </authorList>
    </citation>
    <scope>NUCLEOTIDE SEQUENCE [LARGE SCALE GENOMIC DNA]</scope>
    <source>
        <strain evidence="12">CG23_combo_of_CG06-09_8_20_14_all_39_25</strain>
    </source>
</reference>
<evidence type="ECO:0000256" key="5">
    <source>
        <dbReference type="ARBA" id="ARBA00022917"/>
    </source>
</evidence>
<dbReference type="Pfam" id="PF00133">
    <property type="entry name" value="tRNA-synt_1"/>
    <property type="match status" value="1"/>
</dbReference>
<evidence type="ECO:0000256" key="3">
    <source>
        <dbReference type="ARBA" id="ARBA00022741"/>
    </source>
</evidence>
<evidence type="ECO:0000313" key="13">
    <source>
        <dbReference type="Proteomes" id="UP000229054"/>
    </source>
</evidence>
<keyword evidence="6" id="KW-0030">Aminoacyl-tRNA synthetase</keyword>
<dbReference type="Pfam" id="PF08264">
    <property type="entry name" value="Anticodon_1"/>
    <property type="match status" value="1"/>
</dbReference>
<dbReference type="InterPro" id="IPR009080">
    <property type="entry name" value="tRNAsynth_Ia_anticodon-bd"/>
</dbReference>
<dbReference type="InterPro" id="IPR009008">
    <property type="entry name" value="Val/Leu/Ile-tRNA-synth_edit"/>
</dbReference>
<evidence type="ECO:0000256" key="2">
    <source>
        <dbReference type="ARBA" id="ARBA00022598"/>
    </source>
</evidence>
<dbReference type="InterPro" id="IPR033709">
    <property type="entry name" value="Anticodon_Ile_ABEc"/>
</dbReference>
<dbReference type="Gene3D" id="1.10.730.10">
    <property type="entry name" value="Isoleucyl-tRNA Synthetase, Domain 1"/>
    <property type="match status" value="1"/>
</dbReference>
<keyword evidence="3" id="KW-0547">Nucleotide-binding</keyword>
<dbReference type="GO" id="GO:0002161">
    <property type="term" value="F:aminoacyl-tRNA deacylase activity"/>
    <property type="evidence" value="ECO:0007669"/>
    <property type="project" value="InterPro"/>
</dbReference>
<dbReference type="InterPro" id="IPR002300">
    <property type="entry name" value="aa-tRNA-synth_Ia"/>
</dbReference>
<keyword evidence="2 12" id="KW-0436">Ligase</keyword>
<dbReference type="SUPFAM" id="SSF47323">
    <property type="entry name" value="Anticodon-binding domain of a subclass of class I aminoacyl-tRNA synthetases"/>
    <property type="match status" value="2"/>
</dbReference>
<sequence>MNFPEIEEKILKFWRTNSIFEKLRNKNRGKKNWSFLDGPITANNPMGVHHAWGRTYKDIFQRYKALQGLDQRFQNGFDCQGLWVEVEVEKELGFKTKKDIEKYGIAKFVEKCKDRVKKYSKIQTEQSIRLGQWMDWGNSYYTMSDENNYAIWYFLKKCWERGLVYKGRDVVPWCIRCGTAISQHEILTEEYQEIVHKSIFFKLPVVGKANTFFLVWTTTPWTLPGNVALAVHPELEYVEIKDEKGEIFVLLKKKSHLIPNGKILKTVKGEKLKNLKYKGLFDELPAVKKGMKGKQHVTILWKEVSEEEGTGIVHIAPGCGQEDFQLGKELKLPVIDPTNDESGYKDDFGFLAGKLVTQVNDLIFESLNKKGSVFKIEDYLHRYPTCWRCKEELIFRLVDEWYISMGKLRKPLMEVAKKIKWIPSFGLERELDWLKNMQDWLISKKRYWGLCLPIYECSTCGNFEVIGSKEELKKRAVSGFEELKKHSPHRPWLDKVKIKCSKCGKEISRIPDVGSPWLDAGIVSFSTMGYFTDIDYWKLWFPADLICESFPGQFKNWFYSLIVMSTVLEGVPPVKTIFGYASVRDEKGEEMHKSKGNAIWFDEAVEKVGADVMRWMYVRQNPAFNLKFGYQAAEETKRKLLTLWNSYMFFKTYVSKKEFSTGPQNLLDKWIVSRLNNLIEKVTRSLNRYNAAAASLAIEKFFTGDLSLWYIRRSRKRFQRPKNSREKKEASETFYFVLLNLIKLIAPIMPFFTEELYLNLKTKSMPESIHLWGWPQVDKNLIDKTLEERMEKVREVVALALAERAKAGIKVRQPLASLKIKNQKSKIKNKELLDLIKEEVNVKKIIFDSRIKKETELDTKITPELKEEGIIREVMRNIQEMRKKANLKPKDKIKVWYSGTTELNKVLARNKKVILKEAKVKDFILIKRLGQVFDAEKEISIDQEKLQLTIKKL</sequence>
<comment type="catalytic activity">
    <reaction evidence="8">
        <text>tRNA(Ile) + L-isoleucine + ATP = L-isoleucyl-tRNA(Ile) + AMP + diphosphate</text>
        <dbReference type="Rhea" id="RHEA:11060"/>
        <dbReference type="Rhea" id="RHEA-COMP:9666"/>
        <dbReference type="Rhea" id="RHEA-COMP:9695"/>
        <dbReference type="ChEBI" id="CHEBI:30616"/>
        <dbReference type="ChEBI" id="CHEBI:33019"/>
        <dbReference type="ChEBI" id="CHEBI:58045"/>
        <dbReference type="ChEBI" id="CHEBI:78442"/>
        <dbReference type="ChEBI" id="CHEBI:78528"/>
        <dbReference type="ChEBI" id="CHEBI:456215"/>
        <dbReference type="EC" id="6.1.1.5"/>
    </reaction>
</comment>
<dbReference type="PANTHER" id="PTHR42780">
    <property type="entry name" value="SOLEUCYL-TRNA SYNTHETASE"/>
    <property type="match status" value="1"/>
</dbReference>
<dbReference type="PRINTS" id="PR00984">
    <property type="entry name" value="TRNASYNTHILE"/>
</dbReference>
<keyword evidence="5" id="KW-0648">Protein biosynthesis</keyword>
<organism evidence="12 13">
    <name type="scientific">Candidatus Nealsonbacteria bacterium CG23_combo_of_CG06-09_8_20_14_all_39_25</name>
    <dbReference type="NCBI Taxonomy" id="1974723"/>
    <lineage>
        <taxon>Bacteria</taxon>
        <taxon>Candidatus Nealsoniibacteriota</taxon>
    </lineage>
</organism>
<dbReference type="InterPro" id="IPR014729">
    <property type="entry name" value="Rossmann-like_a/b/a_fold"/>
</dbReference>
<protein>
    <recommendedName>
        <fullName evidence="1 9">Isoleucine--tRNA ligase</fullName>
        <ecNumber evidence="1 9">6.1.1.5</ecNumber>
    </recommendedName>
</protein>
<dbReference type="GO" id="GO:0005524">
    <property type="term" value="F:ATP binding"/>
    <property type="evidence" value="ECO:0007669"/>
    <property type="project" value="UniProtKB-KW"/>
</dbReference>